<protein>
    <submittedName>
        <fullName evidence="4">PspC domain-containing protein</fullName>
    </submittedName>
</protein>
<dbReference type="Proteomes" id="UP000315252">
    <property type="component" value="Unassembled WGS sequence"/>
</dbReference>
<sequence length="151" mass="17500">MTRGPYYSQDGGPQQQYRQGQDSKNHQPYSRVRLYRTSGGQARLFGVCGGIANYFGVPTFWIRLATIISAIFFTIPTISGYLLMTLILDREPENLYDSPEQERFWQSVHREPGQTLSSLDKKFRALELRLRRIEAQVTSPGYRMDRDLRDS</sequence>
<evidence type="ECO:0000313" key="5">
    <source>
        <dbReference type="Proteomes" id="UP000315252"/>
    </source>
</evidence>
<evidence type="ECO:0000256" key="2">
    <source>
        <dbReference type="SAM" id="Phobius"/>
    </source>
</evidence>
<feature type="region of interest" description="Disordered" evidence="1">
    <location>
        <begin position="1"/>
        <end position="27"/>
    </location>
</feature>
<feature type="compositionally biased region" description="Polar residues" evidence="1">
    <location>
        <begin position="11"/>
        <end position="27"/>
    </location>
</feature>
<keyword evidence="2" id="KW-0812">Transmembrane</keyword>
<dbReference type="EMBL" id="VHSH01000006">
    <property type="protein sequence ID" value="TQV78366.1"/>
    <property type="molecule type" value="Genomic_DNA"/>
</dbReference>
<evidence type="ECO:0000256" key="1">
    <source>
        <dbReference type="SAM" id="MobiDB-lite"/>
    </source>
</evidence>
<keyword evidence="2" id="KW-0472">Membrane</keyword>
<feature type="domain" description="Phage shock protein PspC N-terminal" evidence="3">
    <location>
        <begin position="33"/>
        <end position="90"/>
    </location>
</feature>
<dbReference type="InterPro" id="IPR007168">
    <property type="entry name" value="Phageshock_PspC_N"/>
</dbReference>
<proteinExistence type="predicted"/>
<keyword evidence="2" id="KW-1133">Transmembrane helix</keyword>
<gene>
    <name evidence="4" type="ORF">FKG95_17515</name>
</gene>
<dbReference type="RefSeq" id="WP_142897700.1">
    <property type="nucleotide sequence ID" value="NZ_ML660057.1"/>
</dbReference>
<evidence type="ECO:0000259" key="3">
    <source>
        <dbReference type="Pfam" id="PF04024"/>
    </source>
</evidence>
<evidence type="ECO:0000313" key="4">
    <source>
        <dbReference type="EMBL" id="TQV78366.1"/>
    </source>
</evidence>
<dbReference type="OrthoDB" id="7359894at2"/>
<name>A0A545TME6_9PROT</name>
<organism evidence="4 5">
    <name type="scientific">Denitrobaculum tricleocarpae</name>
    <dbReference type="NCBI Taxonomy" id="2591009"/>
    <lineage>
        <taxon>Bacteria</taxon>
        <taxon>Pseudomonadati</taxon>
        <taxon>Pseudomonadota</taxon>
        <taxon>Alphaproteobacteria</taxon>
        <taxon>Rhodospirillales</taxon>
        <taxon>Rhodospirillaceae</taxon>
        <taxon>Denitrobaculum</taxon>
    </lineage>
</organism>
<reference evidence="4 5" key="1">
    <citation type="submission" date="2019-06" db="EMBL/GenBank/DDBJ databases">
        <title>Whole genome sequence for Rhodospirillaceae sp. R148.</title>
        <authorList>
            <person name="Wang G."/>
        </authorList>
    </citation>
    <scope>NUCLEOTIDE SEQUENCE [LARGE SCALE GENOMIC DNA]</scope>
    <source>
        <strain evidence="4 5">R148</strain>
    </source>
</reference>
<feature type="transmembrane region" description="Helical" evidence="2">
    <location>
        <begin position="60"/>
        <end position="83"/>
    </location>
</feature>
<comment type="caution">
    <text evidence="4">The sequence shown here is derived from an EMBL/GenBank/DDBJ whole genome shotgun (WGS) entry which is preliminary data.</text>
</comment>
<dbReference type="Pfam" id="PF04024">
    <property type="entry name" value="PspC"/>
    <property type="match status" value="1"/>
</dbReference>
<accession>A0A545TME6</accession>
<keyword evidence="5" id="KW-1185">Reference proteome</keyword>
<dbReference type="AlphaFoldDB" id="A0A545TME6"/>